<feature type="transmembrane region" description="Helical" evidence="1">
    <location>
        <begin position="440"/>
        <end position="463"/>
    </location>
</feature>
<evidence type="ECO:0000313" key="3">
    <source>
        <dbReference type="Proteomes" id="UP000178444"/>
    </source>
</evidence>
<evidence type="ECO:0000313" key="2">
    <source>
        <dbReference type="EMBL" id="OGN27414.1"/>
    </source>
</evidence>
<keyword evidence="1" id="KW-1133">Transmembrane helix</keyword>
<organism evidence="2 3">
    <name type="scientific">Candidatus Yanofskybacteria bacterium RIFCSPLOWO2_01_FULL_49_17</name>
    <dbReference type="NCBI Taxonomy" id="1802700"/>
    <lineage>
        <taxon>Bacteria</taxon>
        <taxon>Candidatus Yanofskyibacteriota</taxon>
    </lineage>
</organism>
<dbReference type="AlphaFoldDB" id="A0A1F8GPU2"/>
<gene>
    <name evidence="2" type="ORF">A2941_01075</name>
</gene>
<name>A0A1F8GPU2_9BACT</name>
<evidence type="ECO:0000256" key="1">
    <source>
        <dbReference type="SAM" id="Phobius"/>
    </source>
</evidence>
<reference evidence="2 3" key="1">
    <citation type="journal article" date="2016" name="Nat. Commun.">
        <title>Thousands of microbial genomes shed light on interconnected biogeochemical processes in an aquifer system.</title>
        <authorList>
            <person name="Anantharaman K."/>
            <person name="Brown C.T."/>
            <person name="Hug L.A."/>
            <person name="Sharon I."/>
            <person name="Castelle C.J."/>
            <person name="Probst A.J."/>
            <person name="Thomas B.C."/>
            <person name="Singh A."/>
            <person name="Wilkins M.J."/>
            <person name="Karaoz U."/>
            <person name="Brodie E.L."/>
            <person name="Williams K.H."/>
            <person name="Hubbard S.S."/>
            <person name="Banfield J.F."/>
        </authorList>
    </citation>
    <scope>NUCLEOTIDE SEQUENCE [LARGE SCALE GENOMIC DNA]</scope>
</reference>
<dbReference type="EMBL" id="MGKO01000011">
    <property type="protein sequence ID" value="OGN27414.1"/>
    <property type="molecule type" value="Genomic_DNA"/>
</dbReference>
<dbReference type="InterPro" id="IPR029044">
    <property type="entry name" value="Nucleotide-diphossugar_trans"/>
</dbReference>
<feature type="transmembrane region" description="Helical" evidence="1">
    <location>
        <begin position="51"/>
        <end position="72"/>
    </location>
</feature>
<keyword evidence="1" id="KW-0812">Transmembrane</keyword>
<feature type="transmembrane region" description="Helical" evidence="1">
    <location>
        <begin position="475"/>
        <end position="498"/>
    </location>
</feature>
<keyword evidence="1" id="KW-0472">Membrane</keyword>
<dbReference type="Gene3D" id="3.90.550.10">
    <property type="entry name" value="Spore Coat Polysaccharide Biosynthesis Protein SpsA, Chain A"/>
    <property type="match status" value="1"/>
</dbReference>
<feature type="transmembrane region" description="Helical" evidence="1">
    <location>
        <begin position="410"/>
        <end position="434"/>
    </location>
</feature>
<accession>A0A1F8GPU2</accession>
<dbReference type="PANTHER" id="PTHR36851:SF1">
    <property type="entry name" value="GLYCO_TRANS_2-LIKE DOMAIN-CONTAINING PROTEIN"/>
    <property type="match status" value="1"/>
</dbReference>
<feature type="transmembrane region" description="Helical" evidence="1">
    <location>
        <begin position="21"/>
        <end position="45"/>
    </location>
</feature>
<sequence>MKDYLHVGNAKELTSPADRRLYRFFEILPGVLAWATLLFVVAISFLTPTFAAIFIILFDIYWLIKTIYLSLLTRSSFFQMRRNLKVNWLERLEQLDRSSVISNKLSVGSWQDLYHLIILPAYKEPYQIVRESLEAINKARYPHEKFLVVLGIEERAGEHGVELTRQAEAEFGSAFGHFLTTVHPDGLPGEQAGKGSNEAWAGQRAKEHIIDKLGIPYQRIIVSVFDIDTIVPHDFFACLTWHYLTAKNPLRASYQPIPLFTNNIWSAPAFARVFAFSTTFWQMIQQARREQLVTFSSQSIGFQAVVDVGFWQKNIVSEDSRIFWQCLLHYDGDWETVPLYYPVYMDANVAPTFWQTVRNQYKQIRRWLWGAENIPYMMFGFNKNKKIPAWTKWHHNFIQLERTHSSATNALIMFLLSWLPLWIGGSHFTVTILSYNLPKITAWILGVAMLGLVTSALISIMLLPPRPPNYGKLKWLWMFFQWILFPINFIIFGAIPALDAQTRLLLGRYLGFWVTPKSRK</sequence>
<protein>
    <submittedName>
        <fullName evidence="2">Uncharacterized protein</fullName>
    </submittedName>
</protein>
<dbReference type="PANTHER" id="PTHR36851">
    <property type="entry name" value="UNNAMED PRODUCT"/>
    <property type="match status" value="1"/>
</dbReference>
<comment type="caution">
    <text evidence="2">The sequence shown here is derived from an EMBL/GenBank/DDBJ whole genome shotgun (WGS) entry which is preliminary data.</text>
</comment>
<proteinExistence type="predicted"/>
<dbReference type="Proteomes" id="UP000178444">
    <property type="component" value="Unassembled WGS sequence"/>
</dbReference>